<reference evidence="7" key="2">
    <citation type="submission" date="2025-09" db="UniProtKB">
        <authorList>
            <consortium name="Ensembl"/>
        </authorList>
    </citation>
    <scope>IDENTIFICATION</scope>
</reference>
<proteinExistence type="predicted"/>
<dbReference type="SUPFAM" id="SSF50044">
    <property type="entry name" value="SH3-domain"/>
    <property type="match status" value="1"/>
</dbReference>
<feature type="compositionally biased region" description="Basic and acidic residues" evidence="3">
    <location>
        <begin position="20"/>
        <end position="30"/>
    </location>
</feature>
<dbReference type="GO" id="GO:0005085">
    <property type="term" value="F:guanyl-nucleotide exchange factor activity"/>
    <property type="evidence" value="ECO:0007669"/>
    <property type="project" value="InterPro"/>
</dbReference>
<evidence type="ECO:0000256" key="2">
    <source>
        <dbReference type="PROSITE-ProRule" id="PRU00192"/>
    </source>
</evidence>
<dbReference type="InterPro" id="IPR001849">
    <property type="entry name" value="PH_domain"/>
</dbReference>
<dbReference type="GeneTree" id="ENSGT01030000234571"/>
<feature type="domain" description="PH" evidence="5">
    <location>
        <begin position="637"/>
        <end position="749"/>
    </location>
</feature>
<dbReference type="SUPFAM" id="SSF50729">
    <property type="entry name" value="PH domain-like"/>
    <property type="match status" value="1"/>
</dbReference>
<feature type="compositionally biased region" description="Pro residues" evidence="3">
    <location>
        <begin position="289"/>
        <end position="311"/>
    </location>
</feature>
<dbReference type="AlphaFoldDB" id="A0A3B3VB89"/>
<feature type="domain" description="DH" evidence="6">
    <location>
        <begin position="422"/>
        <end position="568"/>
    </location>
</feature>
<dbReference type="Pfam" id="PF00018">
    <property type="entry name" value="SH3_1"/>
    <property type="match status" value="1"/>
</dbReference>
<dbReference type="Pfam" id="PF00169">
    <property type="entry name" value="PH"/>
    <property type="match status" value="1"/>
</dbReference>
<dbReference type="Gene3D" id="1.20.900.10">
    <property type="entry name" value="Dbl homology (DH) domain"/>
    <property type="match status" value="1"/>
</dbReference>
<dbReference type="CDD" id="cd01221">
    <property type="entry name" value="PH_ephexin"/>
    <property type="match status" value="1"/>
</dbReference>
<dbReference type="PROSITE" id="PS50010">
    <property type="entry name" value="DH_2"/>
    <property type="match status" value="1"/>
</dbReference>
<reference evidence="7" key="1">
    <citation type="submission" date="2025-08" db="UniProtKB">
        <authorList>
            <consortium name="Ensembl"/>
        </authorList>
    </citation>
    <scope>IDENTIFICATION</scope>
</reference>
<evidence type="ECO:0000259" key="5">
    <source>
        <dbReference type="PROSITE" id="PS50003"/>
    </source>
</evidence>
<feature type="compositionally biased region" description="Basic and acidic residues" evidence="3">
    <location>
        <begin position="60"/>
        <end position="85"/>
    </location>
</feature>
<feature type="compositionally biased region" description="Basic and acidic residues" evidence="3">
    <location>
        <begin position="93"/>
        <end position="149"/>
    </location>
</feature>
<evidence type="ECO:0000256" key="3">
    <source>
        <dbReference type="SAM" id="MobiDB-lite"/>
    </source>
</evidence>
<dbReference type="InterPro" id="IPR035899">
    <property type="entry name" value="DBL_dom_sf"/>
</dbReference>
<dbReference type="InterPro" id="IPR011993">
    <property type="entry name" value="PH-like_dom_sf"/>
</dbReference>
<dbReference type="InterPro" id="IPR036028">
    <property type="entry name" value="SH3-like_dom_sf"/>
</dbReference>
<dbReference type="InterPro" id="IPR047270">
    <property type="entry name" value="PH_ephexin"/>
</dbReference>
<dbReference type="InterPro" id="IPR001452">
    <property type="entry name" value="SH3_domain"/>
</dbReference>
<dbReference type="SMART" id="SM00325">
    <property type="entry name" value="RhoGEF"/>
    <property type="match status" value="1"/>
</dbReference>
<dbReference type="Gene3D" id="2.30.30.40">
    <property type="entry name" value="SH3 Domains"/>
    <property type="match status" value="1"/>
</dbReference>
<dbReference type="STRING" id="48699.ENSPLAP00000022222"/>
<dbReference type="Pfam" id="PF00621">
    <property type="entry name" value="RhoGEF"/>
    <property type="match status" value="1"/>
</dbReference>
<organism evidence="7 8">
    <name type="scientific">Poecilia latipinna</name>
    <name type="common">sailfin molly</name>
    <dbReference type="NCBI Taxonomy" id="48699"/>
    <lineage>
        <taxon>Eukaryota</taxon>
        <taxon>Metazoa</taxon>
        <taxon>Chordata</taxon>
        <taxon>Craniata</taxon>
        <taxon>Vertebrata</taxon>
        <taxon>Euteleostomi</taxon>
        <taxon>Actinopterygii</taxon>
        <taxon>Neopterygii</taxon>
        <taxon>Teleostei</taxon>
        <taxon>Neoteleostei</taxon>
        <taxon>Acanthomorphata</taxon>
        <taxon>Ovalentaria</taxon>
        <taxon>Atherinomorphae</taxon>
        <taxon>Cyprinodontiformes</taxon>
        <taxon>Poeciliidae</taxon>
        <taxon>Poeciliinae</taxon>
        <taxon>Poecilia</taxon>
    </lineage>
</organism>
<accession>A0A3B3VB89</accession>
<keyword evidence="1 2" id="KW-0728">SH3 domain</keyword>
<dbReference type="PANTHER" id="PTHR12845:SF7">
    <property type="entry name" value="RHO GUANINE NUCLEOTIDE EXCHANGE FACTOR 15"/>
    <property type="match status" value="1"/>
</dbReference>
<evidence type="ECO:0000259" key="6">
    <source>
        <dbReference type="PROSITE" id="PS50010"/>
    </source>
</evidence>
<dbReference type="CDD" id="cd11793">
    <property type="entry name" value="SH3_ephexin1_like"/>
    <property type="match status" value="1"/>
</dbReference>
<dbReference type="SUPFAM" id="SSF48065">
    <property type="entry name" value="DBL homology domain (DH-domain)"/>
    <property type="match status" value="1"/>
</dbReference>
<feature type="region of interest" description="Disordered" evidence="3">
    <location>
        <begin position="1"/>
        <end position="154"/>
    </location>
</feature>
<dbReference type="Ensembl" id="ENSPLAT00000008989.1">
    <property type="protein sequence ID" value="ENSPLAP00000022222.1"/>
    <property type="gene ID" value="ENSPLAG00000006994.1"/>
</dbReference>
<name>A0A3B3VB89_9TELE</name>
<evidence type="ECO:0000259" key="4">
    <source>
        <dbReference type="PROSITE" id="PS50002"/>
    </source>
</evidence>
<dbReference type="PROSITE" id="PS50002">
    <property type="entry name" value="SH3"/>
    <property type="match status" value="1"/>
</dbReference>
<dbReference type="SMART" id="SM00233">
    <property type="entry name" value="PH"/>
    <property type="match status" value="1"/>
</dbReference>
<evidence type="ECO:0000256" key="1">
    <source>
        <dbReference type="ARBA" id="ARBA00022443"/>
    </source>
</evidence>
<dbReference type="SMART" id="SM00326">
    <property type="entry name" value="SH3"/>
    <property type="match status" value="1"/>
</dbReference>
<dbReference type="PROSITE" id="PS50003">
    <property type="entry name" value="PH_DOMAIN"/>
    <property type="match status" value="1"/>
</dbReference>
<dbReference type="InterPro" id="IPR000219">
    <property type="entry name" value="DH_dom"/>
</dbReference>
<dbReference type="PANTHER" id="PTHR12845">
    <property type="entry name" value="GUANINE NUCLEOTIDE EXCHANGE FACTOR"/>
    <property type="match status" value="1"/>
</dbReference>
<evidence type="ECO:0000313" key="8">
    <source>
        <dbReference type="Proteomes" id="UP000261500"/>
    </source>
</evidence>
<protein>
    <submittedName>
        <fullName evidence="7">Rho guanine nucleotide exchange factor 15b</fullName>
    </submittedName>
</protein>
<dbReference type="Proteomes" id="UP000261500">
    <property type="component" value="Unplaced"/>
</dbReference>
<feature type="region of interest" description="Disordered" evidence="3">
    <location>
        <begin position="180"/>
        <end position="321"/>
    </location>
</feature>
<evidence type="ECO:0000313" key="7">
    <source>
        <dbReference type="Ensembl" id="ENSPLAP00000022222.1"/>
    </source>
</evidence>
<dbReference type="InterPro" id="IPR047271">
    <property type="entry name" value="Ephexin-like"/>
</dbReference>
<feature type="compositionally biased region" description="Pro residues" evidence="3">
    <location>
        <begin position="188"/>
        <end position="198"/>
    </location>
</feature>
<sequence>MLIWVPVDEDSPGGEGQTNGEERREEKDVTVQKANQIEAVQRGEQEVGGQEEEYESELPAQKKEGELKAAEDKVEKNDSEKKRDDQGEETEAEQPKEVEVNAADGEHQLPQDVLHPVEADGAHGGKVGEKIKEGENEGKGKNGPRDVKTPKSQFHQSLEIALAGGLKKLSDHSPLAAVALCQTLPQKKPQPSPVPSQPPEDDEEGSIYELQLPDADEGARKLSSSRNDLHEVPQIRVHYPARREKPAHGPSDATPELENPTEPPPLLPRVPVNGSPVYSSNLIISRARPQPPKTSPPSSPLLPCRPPPAPPKTHSRRASSVSMQSVNLSGLYLRPLYQTYSDFAIQKEIHRQTVIRNISKTSMDYAMEFAARFREKTSGKSNENFVARGSPVPAVSQTTLWQQLPTVRDSGLLDQLTVDQIKYQESMFEVLTSESSYLRSLYVLTEHFMENREKRLLRQLELFSYPEAFHETICCRFLKDLEEHIFKEIVFPDICNILHYHAQHNFSTYIDYVRNQTYQEKTYSRLINEQFAAVINRLQELPQCQRLPFISFLLLPFQRITRIKMLIEVGSVMPGLDFKDRKKCISTLYFPLDRTQIIDCCNRDVGKMRQMEELIEISKMLEFDKFRAIPIISETRFLEKKGELQEMSKSKTFVNMRAKFSPVYLFLFNDHLLITIKKGSDRYVVMDHTHRSLVQAQPLDECFGGATYENCFNLIILENHQGRTMERLLKAPTKSDMQRWLAAFPSTTKEDVDEEVIYEDWGENNCPQVQCVEQYIAQQADELNLEPTEIVNVIRKTNEGWYEGVRLSDGQKGWFPDTNVIEITNEHVRRRNVKERYRVSQATMMVKCGKAR</sequence>
<dbReference type="Gene3D" id="2.30.29.30">
    <property type="entry name" value="Pleckstrin-homology domain (PH domain)/Phosphotyrosine-binding domain (PTB)"/>
    <property type="match status" value="1"/>
</dbReference>
<feature type="domain" description="SH3" evidence="4">
    <location>
        <begin position="764"/>
        <end position="825"/>
    </location>
</feature>
<keyword evidence="8" id="KW-1185">Reference proteome</keyword>